<evidence type="ECO:0000256" key="1">
    <source>
        <dbReference type="SAM" id="MobiDB-lite"/>
    </source>
</evidence>
<feature type="compositionally biased region" description="Polar residues" evidence="1">
    <location>
        <begin position="473"/>
        <end position="483"/>
    </location>
</feature>
<gene>
    <name evidence="3" type="ORF">GUJ93_ZPchr0011g27897</name>
</gene>
<proteinExistence type="predicted"/>
<dbReference type="InterPro" id="IPR001680">
    <property type="entry name" value="WD40_rpt"/>
</dbReference>
<dbReference type="OrthoDB" id="256303at2759"/>
<feature type="region of interest" description="Disordered" evidence="1">
    <location>
        <begin position="465"/>
        <end position="485"/>
    </location>
</feature>
<comment type="caution">
    <text evidence="3">The sequence shown here is derived from an EMBL/GenBank/DDBJ whole genome shotgun (WGS) entry which is preliminary data.</text>
</comment>
<keyword evidence="2" id="KW-1133">Transmembrane helix</keyword>
<keyword evidence="2" id="KW-0472">Membrane</keyword>
<organism evidence="3 4">
    <name type="scientific">Zizania palustris</name>
    <name type="common">Northern wild rice</name>
    <dbReference type="NCBI Taxonomy" id="103762"/>
    <lineage>
        <taxon>Eukaryota</taxon>
        <taxon>Viridiplantae</taxon>
        <taxon>Streptophyta</taxon>
        <taxon>Embryophyta</taxon>
        <taxon>Tracheophyta</taxon>
        <taxon>Spermatophyta</taxon>
        <taxon>Magnoliopsida</taxon>
        <taxon>Liliopsida</taxon>
        <taxon>Poales</taxon>
        <taxon>Poaceae</taxon>
        <taxon>BOP clade</taxon>
        <taxon>Oryzoideae</taxon>
        <taxon>Oryzeae</taxon>
        <taxon>Zizaniinae</taxon>
        <taxon>Zizania</taxon>
    </lineage>
</organism>
<reference evidence="3" key="2">
    <citation type="submission" date="2021-02" db="EMBL/GenBank/DDBJ databases">
        <authorList>
            <person name="Kimball J.A."/>
            <person name="Haas M.W."/>
            <person name="Macchietto M."/>
            <person name="Kono T."/>
            <person name="Duquette J."/>
            <person name="Shao M."/>
        </authorList>
    </citation>
    <scope>NUCLEOTIDE SEQUENCE</scope>
    <source>
        <tissue evidence="3">Fresh leaf tissue</tissue>
    </source>
</reference>
<feature type="region of interest" description="Disordered" evidence="1">
    <location>
        <begin position="120"/>
        <end position="192"/>
    </location>
</feature>
<keyword evidence="2" id="KW-0812">Transmembrane</keyword>
<dbReference type="SMART" id="SM00320">
    <property type="entry name" value="WD40"/>
    <property type="match status" value="3"/>
</dbReference>
<evidence type="ECO:0000313" key="3">
    <source>
        <dbReference type="EMBL" id="KAG8091174.1"/>
    </source>
</evidence>
<dbReference type="AlphaFoldDB" id="A0A8J5WMF5"/>
<dbReference type="EMBL" id="JAAALK010000081">
    <property type="protein sequence ID" value="KAG8091174.1"/>
    <property type="molecule type" value="Genomic_DNA"/>
</dbReference>
<sequence>MAAPCLAAQHCTHAARAARLSVPDPICPRQICREGAPGGGVTSSGPQSDCSAAARIHRPDSNLQPAAAQHQPPIRPTAPRLRRLGAHRAVPRPAPPLLAICWPAPALAPPLPMDLLASAYGATSDDDDDDSKGPEVNPAPGCAPSDCTSPVRPPLKRPRCEPPQYFPPPPIPHLAQPRPVLPPSNSSSGRYVSKRERALLAASLSTMESASPLPPSAAAVFGPPVVGSISDSNLRADILHSLRCQPKCGSTRRWPLKLSVSLSGHTKAANSVDWSPSHGYDCSLRLVDVEEGKEIKVFKEDQAMEVIKFNPINPNLFLSGGGKGSLRLWDIRCGLVTKEYHRNLGTILDIEFSADGKQFISSTDTSRSNISENSIIIWDTLRQVPLSNQVYTEAYTCPCVRYHPYEACFVAQSNGNYIAMFSARPPFKLNKYMRFEGHGVWGFPIKCNFSLSGILPYRSDPWELRPKPHHPSPTEQGLSSHSTKVPPRESCFHGARHLRDTSSLTGRSSSASSPHRWLLASAFIIFLISVGSFIFAVFVLSIALVCAHDTLRVSEAFFLDEPDQANDSDSTNLLSADWFTIYTGLRYSAMASNRVARRASAPLRHLHSLVLTLLKKGGSSVESPLAAGADDDANYLELIIDGKPAILSREAPPKACGKGEI</sequence>
<dbReference type="InterPro" id="IPR053053">
    <property type="entry name" value="WD_repeat_protein"/>
</dbReference>
<feature type="transmembrane region" description="Helical" evidence="2">
    <location>
        <begin position="517"/>
        <end position="545"/>
    </location>
</feature>
<evidence type="ECO:0000313" key="4">
    <source>
        <dbReference type="Proteomes" id="UP000729402"/>
    </source>
</evidence>
<evidence type="ECO:0000256" key="2">
    <source>
        <dbReference type="SAM" id="Phobius"/>
    </source>
</evidence>
<protein>
    <submittedName>
        <fullName evidence="3">Uncharacterized protein</fullName>
    </submittedName>
</protein>
<keyword evidence="4" id="KW-1185">Reference proteome</keyword>
<dbReference type="PANTHER" id="PTHR44566">
    <property type="entry name" value="TRANSDUCIN/WD40 REPEAT-LIKE SUPERFAMILY PROTEIN"/>
    <property type="match status" value="1"/>
</dbReference>
<dbReference type="Proteomes" id="UP000729402">
    <property type="component" value="Unassembled WGS sequence"/>
</dbReference>
<accession>A0A8J5WMF5</accession>
<reference evidence="3" key="1">
    <citation type="journal article" date="2021" name="bioRxiv">
        <title>Whole Genome Assembly and Annotation of Northern Wild Rice, Zizania palustris L., Supports a Whole Genome Duplication in the Zizania Genus.</title>
        <authorList>
            <person name="Haas M."/>
            <person name="Kono T."/>
            <person name="Macchietto M."/>
            <person name="Millas R."/>
            <person name="McGilp L."/>
            <person name="Shao M."/>
            <person name="Duquette J."/>
            <person name="Hirsch C.N."/>
            <person name="Kimball J."/>
        </authorList>
    </citation>
    <scope>NUCLEOTIDE SEQUENCE</scope>
    <source>
        <tissue evidence="3">Fresh leaf tissue</tissue>
    </source>
</reference>
<dbReference type="PANTHER" id="PTHR44566:SF1">
    <property type="entry name" value="WD REPEAT-CONTAINING PROTEIN 25"/>
    <property type="match status" value="1"/>
</dbReference>
<name>A0A8J5WMF5_ZIZPA</name>